<dbReference type="RefSeq" id="WP_073489792.1">
    <property type="nucleotide sequence ID" value="NZ_FQVN01000017.1"/>
</dbReference>
<protein>
    <submittedName>
        <fullName evidence="1">Uncharacterized protein</fullName>
    </submittedName>
</protein>
<dbReference type="Gene3D" id="2.170.15.10">
    <property type="entry name" value="Proaerolysin, chain A, domain 3"/>
    <property type="match status" value="1"/>
</dbReference>
<keyword evidence="2" id="KW-1185">Reference proteome</keyword>
<dbReference type="SUPFAM" id="SSF56973">
    <property type="entry name" value="Aerolisin/ETX pore-forming domain"/>
    <property type="match status" value="1"/>
</dbReference>
<sequence>MGFPTKQVEILTSRPTVLNSEVFDKGLPLPATEQKMSAVILYAPTLQIIGSLDNTNSDAATSWSRSVTTGFTFSTSVTIGVSTTAEVTVEFVKGSVTVSSSLTFSSQWSKSVTETMMFSVPAGKKTFMYQGYIWSEVLDYENQQYSWAGERARCLTNVLVTTKSPLPV</sequence>
<name>A0A1M5P3C5_STRHI</name>
<accession>A0A1M5P3C5</accession>
<evidence type="ECO:0000313" key="1">
    <source>
        <dbReference type="EMBL" id="SHG95909.1"/>
    </source>
</evidence>
<organism evidence="1 2">
    <name type="scientific">Streptoalloteichus hindustanus</name>
    <dbReference type="NCBI Taxonomy" id="2017"/>
    <lineage>
        <taxon>Bacteria</taxon>
        <taxon>Bacillati</taxon>
        <taxon>Actinomycetota</taxon>
        <taxon>Actinomycetes</taxon>
        <taxon>Pseudonocardiales</taxon>
        <taxon>Pseudonocardiaceae</taxon>
        <taxon>Streptoalloteichus</taxon>
    </lineage>
</organism>
<evidence type="ECO:0000313" key="2">
    <source>
        <dbReference type="Proteomes" id="UP000184501"/>
    </source>
</evidence>
<dbReference type="Proteomes" id="UP000184501">
    <property type="component" value="Unassembled WGS sequence"/>
</dbReference>
<gene>
    <name evidence="1" type="ORF">SAMN05444320_11745</name>
</gene>
<dbReference type="EMBL" id="FQVN01000017">
    <property type="protein sequence ID" value="SHG95909.1"/>
    <property type="molecule type" value="Genomic_DNA"/>
</dbReference>
<dbReference type="STRING" id="2017.SAMN05444320_11745"/>
<proteinExistence type="predicted"/>
<reference evidence="1 2" key="1">
    <citation type="submission" date="2016-11" db="EMBL/GenBank/DDBJ databases">
        <authorList>
            <person name="Jaros S."/>
            <person name="Januszkiewicz K."/>
            <person name="Wedrychowicz H."/>
        </authorList>
    </citation>
    <scope>NUCLEOTIDE SEQUENCE [LARGE SCALE GENOMIC DNA]</scope>
    <source>
        <strain evidence="1 2">DSM 44523</strain>
    </source>
</reference>
<dbReference type="OrthoDB" id="7346458at2"/>
<dbReference type="AlphaFoldDB" id="A0A1M5P3C5"/>